<evidence type="ECO:0000256" key="1">
    <source>
        <dbReference type="SAM" id="Coils"/>
    </source>
</evidence>
<accession>A0A136Q8X3</accession>
<proteinExistence type="predicted"/>
<dbReference type="Proteomes" id="UP000070366">
    <property type="component" value="Unassembled WGS sequence"/>
</dbReference>
<keyword evidence="3" id="KW-1185">Reference proteome</keyword>
<feature type="coiled-coil region" evidence="1">
    <location>
        <begin position="15"/>
        <end position="56"/>
    </location>
</feature>
<sequence length="98" mass="11643">MIKQRRPQAMSISELRTKLNEYRDYKAMLNELQDAMSAIEDDIKSYMGEQEELNVEGVKVRWTRYQSTRFDSKTFEAEHASMYAQYTKTTEARRFTVA</sequence>
<keyword evidence="1" id="KW-0175">Coiled coil</keyword>
<dbReference type="EMBL" id="LSZW01000002">
    <property type="protein sequence ID" value="KXK67130.1"/>
    <property type="molecule type" value="Genomic_DNA"/>
</dbReference>
<evidence type="ECO:0000313" key="3">
    <source>
        <dbReference type="Proteomes" id="UP000070366"/>
    </source>
</evidence>
<evidence type="ECO:0000313" key="2">
    <source>
        <dbReference type="EMBL" id="KXK67130.1"/>
    </source>
</evidence>
<comment type="caution">
    <text evidence="2">The sequence shown here is derived from an EMBL/GenBank/DDBJ whole genome shotgun (WGS) entry which is preliminary data.</text>
</comment>
<gene>
    <name evidence="2" type="ORF">HMPREF3293_00054</name>
</gene>
<name>A0A136Q8X3_9FIRM</name>
<reference evidence="2 3" key="1">
    <citation type="submission" date="2016-02" db="EMBL/GenBank/DDBJ databases">
        <authorList>
            <person name="Wen L."/>
            <person name="He K."/>
            <person name="Yang H."/>
        </authorList>
    </citation>
    <scope>NUCLEOTIDE SEQUENCE [LARGE SCALE GENOMIC DNA]</scope>
    <source>
        <strain evidence="2 3">DSM 22607</strain>
    </source>
</reference>
<dbReference type="STRING" id="626937.HMPREF3293_00054"/>
<dbReference type="AlphaFoldDB" id="A0A136Q8X3"/>
<organism evidence="2 3">
    <name type="scientific">Christensenella minuta</name>
    <dbReference type="NCBI Taxonomy" id="626937"/>
    <lineage>
        <taxon>Bacteria</taxon>
        <taxon>Bacillati</taxon>
        <taxon>Bacillota</taxon>
        <taxon>Clostridia</taxon>
        <taxon>Christensenellales</taxon>
        <taxon>Christensenellaceae</taxon>
        <taxon>Christensenella</taxon>
    </lineage>
</organism>
<protein>
    <submittedName>
        <fullName evidence="2">Uncharacterized protein</fullName>
    </submittedName>
</protein>